<evidence type="ECO:0000313" key="16">
    <source>
        <dbReference type="Proteomes" id="UP000226431"/>
    </source>
</evidence>
<dbReference type="PANTHER" id="PTHR11136:SF5">
    <property type="entry name" value="FOLYLPOLYGLUTAMATE SYNTHASE, MITOCHONDRIAL"/>
    <property type="match status" value="1"/>
</dbReference>
<dbReference type="Pfam" id="PF02875">
    <property type="entry name" value="Mur_ligase_C"/>
    <property type="match status" value="1"/>
</dbReference>
<feature type="domain" description="Mur ligase C-terminal" evidence="14">
    <location>
        <begin position="308"/>
        <end position="447"/>
    </location>
</feature>
<dbReference type="InterPro" id="IPR036615">
    <property type="entry name" value="Mur_ligase_C_dom_sf"/>
</dbReference>
<name>A0A2C5Y9Z9_9HYPO</name>
<comment type="pathway">
    <text evidence="1">Cofactor biosynthesis; tetrahydrofolylpolyglutamate biosynthesis.</text>
</comment>
<evidence type="ECO:0000313" key="15">
    <source>
        <dbReference type="EMBL" id="PHH74888.1"/>
    </source>
</evidence>
<dbReference type="EC" id="6.3.2.17" evidence="3"/>
<keyword evidence="4" id="KW-0554">One-carbon metabolism</keyword>
<accession>A0A2C5Y9Z9</accession>
<dbReference type="SUPFAM" id="SSF53244">
    <property type="entry name" value="MurD-like peptide ligases, peptide-binding domain"/>
    <property type="match status" value="1"/>
</dbReference>
<feature type="region of interest" description="Disordered" evidence="13">
    <location>
        <begin position="629"/>
        <end position="649"/>
    </location>
</feature>
<dbReference type="Gene3D" id="3.40.1190.10">
    <property type="entry name" value="Mur-like, catalytic domain"/>
    <property type="match status" value="1"/>
</dbReference>
<dbReference type="SUPFAM" id="SSF53623">
    <property type="entry name" value="MurD-like peptide ligases, catalytic domain"/>
    <property type="match status" value="1"/>
</dbReference>
<evidence type="ECO:0000256" key="9">
    <source>
        <dbReference type="ARBA" id="ARBA00022842"/>
    </source>
</evidence>
<dbReference type="AlphaFoldDB" id="A0A2C5Y9Z9"/>
<proteinExistence type="inferred from homology"/>
<dbReference type="GO" id="GO:0005739">
    <property type="term" value="C:mitochondrion"/>
    <property type="evidence" value="ECO:0007669"/>
    <property type="project" value="TreeGrafter"/>
</dbReference>
<dbReference type="InterPro" id="IPR004101">
    <property type="entry name" value="Mur_ligase_C"/>
</dbReference>
<dbReference type="Gene3D" id="3.90.190.20">
    <property type="entry name" value="Mur ligase, C-terminal domain"/>
    <property type="match status" value="1"/>
</dbReference>
<dbReference type="PANTHER" id="PTHR11136">
    <property type="entry name" value="FOLYLPOLYGLUTAMATE SYNTHASE-RELATED"/>
    <property type="match status" value="1"/>
</dbReference>
<dbReference type="InterPro" id="IPR001645">
    <property type="entry name" value="Folylpolyglutamate_synth"/>
</dbReference>
<organism evidence="15 16">
    <name type="scientific">Ophiocordyceps camponoti-rufipedis</name>
    <dbReference type="NCBI Taxonomy" id="2004952"/>
    <lineage>
        <taxon>Eukaryota</taxon>
        <taxon>Fungi</taxon>
        <taxon>Dikarya</taxon>
        <taxon>Ascomycota</taxon>
        <taxon>Pezizomycotina</taxon>
        <taxon>Sordariomycetes</taxon>
        <taxon>Hypocreomycetidae</taxon>
        <taxon>Hypocreales</taxon>
        <taxon>Ophiocordycipitaceae</taxon>
        <taxon>Ophiocordyceps</taxon>
    </lineage>
</organism>
<evidence type="ECO:0000256" key="8">
    <source>
        <dbReference type="ARBA" id="ARBA00022840"/>
    </source>
</evidence>
<evidence type="ECO:0000256" key="12">
    <source>
        <dbReference type="ARBA" id="ARBA00047493"/>
    </source>
</evidence>
<evidence type="ECO:0000256" key="10">
    <source>
        <dbReference type="ARBA" id="ARBA00030592"/>
    </source>
</evidence>
<evidence type="ECO:0000256" key="3">
    <source>
        <dbReference type="ARBA" id="ARBA00013025"/>
    </source>
</evidence>
<dbReference type="GO" id="GO:0004326">
    <property type="term" value="F:tetrahydrofolylpolyglutamate synthase activity"/>
    <property type="evidence" value="ECO:0007669"/>
    <property type="project" value="UniProtKB-EC"/>
</dbReference>
<evidence type="ECO:0000256" key="13">
    <source>
        <dbReference type="SAM" id="MobiDB-lite"/>
    </source>
</evidence>
<comment type="catalytic activity">
    <reaction evidence="12">
        <text>(6S)-5,6,7,8-tetrahydrofolyl-(gamma-L-Glu)(n) + L-glutamate + ATP = (6S)-5,6,7,8-tetrahydrofolyl-(gamma-L-Glu)(n+1) + ADP + phosphate + H(+)</text>
        <dbReference type="Rhea" id="RHEA:10580"/>
        <dbReference type="Rhea" id="RHEA-COMP:14738"/>
        <dbReference type="Rhea" id="RHEA-COMP:14740"/>
        <dbReference type="ChEBI" id="CHEBI:15378"/>
        <dbReference type="ChEBI" id="CHEBI:29985"/>
        <dbReference type="ChEBI" id="CHEBI:30616"/>
        <dbReference type="ChEBI" id="CHEBI:43474"/>
        <dbReference type="ChEBI" id="CHEBI:141005"/>
        <dbReference type="ChEBI" id="CHEBI:456216"/>
        <dbReference type="EC" id="6.3.2.17"/>
    </reaction>
</comment>
<dbReference type="STRING" id="2004952.A0A2C5Y9Z9"/>
<protein>
    <recommendedName>
        <fullName evidence="3">tetrahydrofolate synthase</fullName>
        <ecNumber evidence="3">6.3.2.17</ecNumber>
    </recommendedName>
    <alternativeName>
        <fullName evidence="11">Folylpoly-gamma-glutamate synthetase</fullName>
    </alternativeName>
    <alternativeName>
        <fullName evidence="10">Tetrahydrofolylpolyglutamate synthase</fullName>
    </alternativeName>
</protein>
<keyword evidence="9" id="KW-0460">Magnesium</keyword>
<dbReference type="GO" id="GO:0006730">
    <property type="term" value="P:one-carbon metabolic process"/>
    <property type="evidence" value="ECO:0007669"/>
    <property type="project" value="UniProtKB-KW"/>
</dbReference>
<evidence type="ECO:0000256" key="1">
    <source>
        <dbReference type="ARBA" id="ARBA00005150"/>
    </source>
</evidence>
<dbReference type="EMBL" id="NJES01000247">
    <property type="protein sequence ID" value="PHH74888.1"/>
    <property type="molecule type" value="Genomic_DNA"/>
</dbReference>
<dbReference type="GO" id="GO:0005829">
    <property type="term" value="C:cytosol"/>
    <property type="evidence" value="ECO:0007669"/>
    <property type="project" value="TreeGrafter"/>
</dbReference>
<evidence type="ECO:0000256" key="11">
    <source>
        <dbReference type="ARBA" id="ARBA00030876"/>
    </source>
</evidence>
<comment type="similarity">
    <text evidence="2">Belongs to the folylpolyglutamate synthase family.</text>
</comment>
<evidence type="ECO:0000256" key="6">
    <source>
        <dbReference type="ARBA" id="ARBA00022723"/>
    </source>
</evidence>
<keyword evidence="16" id="KW-1185">Reference proteome</keyword>
<comment type="caution">
    <text evidence="15">The sequence shown here is derived from an EMBL/GenBank/DDBJ whole genome shotgun (WGS) entry which is preliminary data.</text>
</comment>
<reference evidence="15 16" key="1">
    <citation type="submission" date="2017-06" db="EMBL/GenBank/DDBJ databases">
        <title>Ant-infecting Ophiocordyceps genomes reveal a high diversity of potential behavioral manipulation genes and a possible major role for enterotoxins.</title>
        <authorList>
            <person name="De Bekker C."/>
            <person name="Evans H.C."/>
            <person name="Brachmann A."/>
            <person name="Hughes D.P."/>
        </authorList>
    </citation>
    <scope>NUCLEOTIDE SEQUENCE [LARGE SCALE GENOMIC DNA]</scope>
    <source>
        <strain evidence="15 16">Map16</strain>
    </source>
</reference>
<evidence type="ECO:0000256" key="5">
    <source>
        <dbReference type="ARBA" id="ARBA00022598"/>
    </source>
</evidence>
<evidence type="ECO:0000259" key="14">
    <source>
        <dbReference type="Pfam" id="PF02875"/>
    </source>
</evidence>
<dbReference type="NCBIfam" id="TIGR01499">
    <property type="entry name" value="folC"/>
    <property type="match status" value="1"/>
</dbReference>
<evidence type="ECO:0000256" key="2">
    <source>
        <dbReference type="ARBA" id="ARBA00008276"/>
    </source>
</evidence>
<dbReference type="InterPro" id="IPR036565">
    <property type="entry name" value="Mur-like_cat_sf"/>
</dbReference>
<dbReference type="GO" id="GO:0046872">
    <property type="term" value="F:metal ion binding"/>
    <property type="evidence" value="ECO:0007669"/>
    <property type="project" value="UniProtKB-KW"/>
</dbReference>
<dbReference type="UniPathway" id="UPA00850"/>
<sequence>MPLRGMEKNYKAAIDLLNSRRRLKRPSLVLGIGQDEKDKADLRGTPSIVGMRQWLSLIGHSPSDIDRLNIIHVAGTKGKGSTSAFADSFLRASATRTGFPRKTGLYTSPHLIYPEERIRINFTPLPRDLFARYVFEVWEAVAKRDSSSANLPRYLQLLLLVSFHAFIEQGVEATILETHHGGEYDATNVIDRPVATVITTLGMDHVKQLGPGIENIAWHKAGIFKSGVPAFSAPQTVEAADVLRSRAAEKGVELEFVAEEPGLPDGLGPGVQRMNCSLALAAVRCFLGDAGLSTEDVLQGIGQFAWPGRFQLIVDGPFSWFLDGAHNEMSVTQAAEWFIQGSQGSSAPRILIFGQVSKQRDGAIVVKQLAKALSPARISHVIFTLYDPKEDFDAPPLSTDQQQTAEAELSSLQPFGQAWASIHGDSRVHYEPNVQQALDAARRIGEGAGGMRTLVTGIPCEQARQLNPTDPQTGACPNGKIDKLFINGNSEMTDRAWNLINLNPTLHGTWSRFGFGFKWLGLEDLAEDKAKVTVQFHWLPAPRDVKPMEEVKELSLTSGLLAKIHDAPRAANVGYHFLASSQPVMTGHTFSIEMPKDDARNFSSAIKLQWVMIRIGAMAGAANDPTLSWGNGHREGSEGSDILTWLEGN</sequence>
<dbReference type="OrthoDB" id="5212574at2759"/>
<evidence type="ECO:0000256" key="4">
    <source>
        <dbReference type="ARBA" id="ARBA00022563"/>
    </source>
</evidence>
<dbReference type="Proteomes" id="UP000226431">
    <property type="component" value="Unassembled WGS sequence"/>
</dbReference>
<keyword evidence="6" id="KW-0479">Metal-binding</keyword>
<evidence type="ECO:0000256" key="7">
    <source>
        <dbReference type="ARBA" id="ARBA00022741"/>
    </source>
</evidence>
<keyword evidence="8" id="KW-0067">ATP-binding</keyword>
<dbReference type="GO" id="GO:0005524">
    <property type="term" value="F:ATP binding"/>
    <property type="evidence" value="ECO:0007669"/>
    <property type="project" value="UniProtKB-KW"/>
</dbReference>
<gene>
    <name evidence="15" type="ORF">CDD80_2770</name>
</gene>
<keyword evidence="5" id="KW-0436">Ligase</keyword>
<keyword evidence="7" id="KW-0547">Nucleotide-binding</keyword>